<reference evidence="2 3" key="1">
    <citation type="journal article" date="2019" name="Environ. Microbiol.">
        <title>At the nexus of three kingdoms: the genome of the mycorrhizal fungus Gigaspora margarita provides insights into plant, endobacterial and fungal interactions.</title>
        <authorList>
            <person name="Venice F."/>
            <person name="Ghignone S."/>
            <person name="Salvioli di Fossalunga A."/>
            <person name="Amselem J."/>
            <person name="Novero M."/>
            <person name="Xianan X."/>
            <person name="Sedzielewska Toro K."/>
            <person name="Morin E."/>
            <person name="Lipzen A."/>
            <person name="Grigoriev I.V."/>
            <person name="Henrissat B."/>
            <person name="Martin F.M."/>
            <person name="Bonfante P."/>
        </authorList>
    </citation>
    <scope>NUCLEOTIDE SEQUENCE [LARGE SCALE GENOMIC DNA]</scope>
    <source>
        <strain evidence="2 3">BEG34</strain>
    </source>
</reference>
<dbReference type="OrthoDB" id="25503at2759"/>
<feature type="domain" description="SPRY" evidence="1">
    <location>
        <begin position="129"/>
        <end position="171"/>
    </location>
</feature>
<dbReference type="InterPro" id="IPR050618">
    <property type="entry name" value="Ubq-SigPath_Reg"/>
</dbReference>
<keyword evidence="3" id="KW-1185">Reference proteome</keyword>
<organism evidence="2 3">
    <name type="scientific">Gigaspora margarita</name>
    <dbReference type="NCBI Taxonomy" id="4874"/>
    <lineage>
        <taxon>Eukaryota</taxon>
        <taxon>Fungi</taxon>
        <taxon>Fungi incertae sedis</taxon>
        <taxon>Mucoromycota</taxon>
        <taxon>Glomeromycotina</taxon>
        <taxon>Glomeromycetes</taxon>
        <taxon>Diversisporales</taxon>
        <taxon>Gigasporaceae</taxon>
        <taxon>Gigaspora</taxon>
    </lineage>
</organism>
<gene>
    <name evidence="2" type="ORF">F8M41_015933</name>
</gene>
<proteinExistence type="predicted"/>
<name>A0A8H3WVR7_GIGMA</name>
<evidence type="ECO:0000313" key="2">
    <source>
        <dbReference type="EMBL" id="KAF0344412.1"/>
    </source>
</evidence>
<dbReference type="Proteomes" id="UP000439903">
    <property type="component" value="Unassembled WGS sequence"/>
</dbReference>
<comment type="caution">
    <text evidence="2">The sequence shown here is derived from an EMBL/GenBank/DDBJ whole genome shotgun (WGS) entry which is preliminary data.</text>
</comment>
<dbReference type="Gene3D" id="2.60.120.920">
    <property type="match status" value="2"/>
</dbReference>
<dbReference type="SUPFAM" id="SSF49899">
    <property type="entry name" value="Concanavalin A-like lectins/glucanases"/>
    <property type="match status" value="1"/>
</dbReference>
<dbReference type="PANTHER" id="PTHR12864">
    <property type="entry name" value="RAN BINDING PROTEIN 9-RELATED"/>
    <property type="match status" value="1"/>
</dbReference>
<dbReference type="AlphaFoldDB" id="A0A8H3WVR7"/>
<dbReference type="InterPro" id="IPR043136">
    <property type="entry name" value="B30.2/SPRY_sf"/>
</dbReference>
<sequence>MSNMTSIDEQPFTPRYLKGTPIEKLQNSDDPLYLPTCFEEYSPRYVKCMDNKLMIKYTGPGIDDTQAESISTDFSVPPEVLLYYFEVDIIDKGEHGYIGVGFAKNLDILDILPGWRFGTMGYHGDDGHKHVFYTKNGINLGIAFKAPFNDELFPIVGMRTRGECVEANFGTKPFKFDIDSYAKAFFSEPRIIAQGEDILRQQIDYAFNTSPYSTYDFNSNPYSTYDFDERYSVYDFV</sequence>
<dbReference type="EMBL" id="WTPW01003381">
    <property type="protein sequence ID" value="KAF0344412.1"/>
    <property type="molecule type" value="Genomic_DNA"/>
</dbReference>
<dbReference type="Pfam" id="PF00622">
    <property type="entry name" value="SPRY"/>
    <property type="match status" value="1"/>
</dbReference>
<dbReference type="InterPro" id="IPR003877">
    <property type="entry name" value="SPRY_dom"/>
</dbReference>
<dbReference type="InterPro" id="IPR013320">
    <property type="entry name" value="ConA-like_dom_sf"/>
</dbReference>
<protein>
    <submittedName>
        <fullName evidence="2">SPRY-domain-containing protein</fullName>
    </submittedName>
</protein>
<evidence type="ECO:0000259" key="1">
    <source>
        <dbReference type="Pfam" id="PF00622"/>
    </source>
</evidence>
<accession>A0A8H3WVR7</accession>
<evidence type="ECO:0000313" key="3">
    <source>
        <dbReference type="Proteomes" id="UP000439903"/>
    </source>
</evidence>